<feature type="binding site" evidence="13">
    <location>
        <position position="215"/>
    </location>
    <ligand>
        <name>NAD(+)</name>
        <dbReference type="ChEBI" id="CHEBI:57540"/>
    </ligand>
</feature>
<feature type="binding site" evidence="13">
    <location>
        <position position="265"/>
    </location>
    <ligand>
        <name>NAD(+)</name>
        <dbReference type="ChEBI" id="CHEBI:57540"/>
    </ligand>
</feature>
<evidence type="ECO:0000256" key="6">
    <source>
        <dbReference type="ARBA" id="ARBA00022605"/>
    </source>
</evidence>
<evidence type="ECO:0000256" key="11">
    <source>
        <dbReference type="ARBA" id="ARBA00047860"/>
    </source>
</evidence>
<comment type="similarity">
    <text evidence="2">Belongs to the AlaDH/PNT family.</text>
</comment>
<dbReference type="EC" id="1.5.1.7" evidence="4"/>
<keyword evidence="17" id="KW-1185">Reference proteome</keyword>
<organism evidence="16 17">
    <name type="scientific">Paracoccus aestuarii</name>
    <dbReference type="NCBI Taxonomy" id="453842"/>
    <lineage>
        <taxon>Bacteria</taxon>
        <taxon>Pseudomonadati</taxon>
        <taxon>Pseudomonadota</taxon>
        <taxon>Alphaproteobacteria</taxon>
        <taxon>Rhodobacterales</taxon>
        <taxon>Paracoccaceae</taxon>
        <taxon>Paracoccus</taxon>
    </lineage>
</organism>
<dbReference type="InterPro" id="IPR036291">
    <property type="entry name" value="NAD(P)-bd_dom_sf"/>
</dbReference>
<dbReference type="InterPro" id="IPR027281">
    <property type="entry name" value="Lys1"/>
</dbReference>
<reference evidence="16 17" key="1">
    <citation type="submission" date="2018-09" db="EMBL/GenBank/DDBJ databases">
        <title>Paracoccus onubensis nov. sp. a moderate halophilic bacterium isolated from Gruta de las Maravillas (Aracena, Spain).</title>
        <authorList>
            <person name="Jurado V."/>
            <person name="Gutierrez-Patricio S."/>
            <person name="Gonzalez-Pimentel J.L."/>
            <person name="Laiz L."/>
            <person name="Saiz-Jimenez C."/>
        </authorList>
    </citation>
    <scope>NUCLEOTIDE SEQUENCE [LARGE SCALE GENOMIC DNA]</scope>
    <source>
        <strain evidence="16 17">DSM 19484</strain>
    </source>
</reference>
<dbReference type="InterPro" id="IPR051168">
    <property type="entry name" value="AASS"/>
</dbReference>
<dbReference type="SMART" id="SM01002">
    <property type="entry name" value="AlaDh_PNT_C"/>
    <property type="match status" value="1"/>
</dbReference>
<dbReference type="Gene3D" id="3.40.50.720">
    <property type="entry name" value="NAD(P)-binding Rossmann-like Domain"/>
    <property type="match status" value="1"/>
</dbReference>
<protein>
    <recommendedName>
        <fullName evidence="5">Saccharopine dehydrogenase [NAD(+), L-lysine-forming]</fullName>
        <ecNumber evidence="4">1.5.1.7</ecNumber>
    </recommendedName>
    <alternativeName>
        <fullName evidence="10">Lysine--2-oxoglutarate reductase</fullName>
    </alternativeName>
</protein>
<dbReference type="InterPro" id="IPR007698">
    <property type="entry name" value="AlaDH/PNT_NAD(H)-bd"/>
</dbReference>
<evidence type="ECO:0000256" key="10">
    <source>
        <dbReference type="ARBA" id="ARBA00033228"/>
    </source>
</evidence>
<dbReference type="SMART" id="SM01003">
    <property type="entry name" value="AlaDh_PNT_N"/>
    <property type="match status" value="1"/>
</dbReference>
<evidence type="ECO:0000259" key="14">
    <source>
        <dbReference type="SMART" id="SM01002"/>
    </source>
</evidence>
<dbReference type="PANTHER" id="PTHR11133:SF23">
    <property type="entry name" value="SACCHAROPINE DEHYDROGENASE [NAD(+), L-LYSINE-FORMING]"/>
    <property type="match status" value="1"/>
</dbReference>
<proteinExistence type="inferred from homology"/>
<evidence type="ECO:0000256" key="8">
    <source>
        <dbReference type="ARBA" id="ARBA00023027"/>
    </source>
</evidence>
<dbReference type="GO" id="GO:0019878">
    <property type="term" value="P:lysine biosynthetic process via aminoadipic acid"/>
    <property type="evidence" value="ECO:0007669"/>
    <property type="project" value="UniProtKB-UniPathway"/>
</dbReference>
<comment type="pathway">
    <text evidence="1">Amino-acid biosynthesis; L-lysine biosynthesis via AAA pathway; L-lysine from L-alpha-aminoadipate (fungal route): step 3/3.</text>
</comment>
<dbReference type="Proteomes" id="UP000285530">
    <property type="component" value="Unassembled WGS sequence"/>
</dbReference>
<feature type="binding site" evidence="13">
    <location>
        <begin position="303"/>
        <end position="306"/>
    </location>
    <ligand>
        <name>NAD(+)</name>
        <dbReference type="ChEBI" id="CHEBI:57540"/>
    </ligand>
</feature>
<comment type="catalytic activity">
    <reaction evidence="11">
        <text>L-saccharopine + NAD(+) + H2O = L-lysine + 2-oxoglutarate + NADH + H(+)</text>
        <dbReference type="Rhea" id="RHEA:12440"/>
        <dbReference type="ChEBI" id="CHEBI:15377"/>
        <dbReference type="ChEBI" id="CHEBI:15378"/>
        <dbReference type="ChEBI" id="CHEBI:16810"/>
        <dbReference type="ChEBI" id="CHEBI:32551"/>
        <dbReference type="ChEBI" id="CHEBI:57540"/>
        <dbReference type="ChEBI" id="CHEBI:57945"/>
        <dbReference type="ChEBI" id="CHEBI:57951"/>
        <dbReference type="EC" id="1.5.1.7"/>
    </reaction>
</comment>
<evidence type="ECO:0000256" key="13">
    <source>
        <dbReference type="PIRSR" id="PIRSR018250-3"/>
    </source>
</evidence>
<dbReference type="EMBL" id="QZEV01000038">
    <property type="protein sequence ID" value="RJL04803.1"/>
    <property type="molecule type" value="Genomic_DNA"/>
</dbReference>
<name>A0A418ZWC9_9RHOB</name>
<keyword evidence="8 13" id="KW-0520">NAD</keyword>
<dbReference type="OrthoDB" id="502334at2"/>
<comment type="caution">
    <text evidence="16">The sequence shown here is derived from an EMBL/GenBank/DDBJ whole genome shotgun (WGS) entry which is preliminary data.</text>
</comment>
<gene>
    <name evidence="16" type="ORF">D3P06_09135</name>
</gene>
<evidence type="ECO:0000256" key="7">
    <source>
        <dbReference type="ARBA" id="ARBA00023002"/>
    </source>
</evidence>
<dbReference type="Pfam" id="PF05222">
    <property type="entry name" value="AlaDh_PNT_N"/>
    <property type="match status" value="1"/>
</dbReference>
<dbReference type="CDD" id="cd12188">
    <property type="entry name" value="SDH"/>
    <property type="match status" value="1"/>
</dbReference>
<dbReference type="GO" id="GO:0005737">
    <property type="term" value="C:cytoplasm"/>
    <property type="evidence" value="ECO:0007669"/>
    <property type="project" value="TreeGrafter"/>
</dbReference>
<evidence type="ECO:0000256" key="9">
    <source>
        <dbReference type="ARBA" id="ARBA00023157"/>
    </source>
</evidence>
<evidence type="ECO:0000256" key="4">
    <source>
        <dbReference type="ARBA" id="ARBA00012847"/>
    </source>
</evidence>
<evidence type="ECO:0000313" key="17">
    <source>
        <dbReference type="Proteomes" id="UP000285530"/>
    </source>
</evidence>
<feature type="domain" description="Alanine dehydrogenase/pyridine nucleotide transhydrogenase NAD(H)-binding" evidence="14">
    <location>
        <begin position="169"/>
        <end position="302"/>
    </location>
</feature>
<feature type="active site" description="Proton donor" evidence="12">
    <location>
        <position position="93"/>
    </location>
</feature>
<feature type="active site" description="Proton acceptor" evidence="12">
    <location>
        <position position="75"/>
    </location>
</feature>
<dbReference type="PIRSF" id="PIRSF018250">
    <property type="entry name" value="Saccharopine_DH_Lys"/>
    <property type="match status" value="1"/>
</dbReference>
<evidence type="ECO:0000256" key="3">
    <source>
        <dbReference type="ARBA" id="ARBA00011245"/>
    </source>
</evidence>
<dbReference type="RefSeq" id="WP_119886279.1">
    <property type="nucleotide sequence ID" value="NZ_CP067169.1"/>
</dbReference>
<feature type="binding site" evidence="13">
    <location>
        <position position="127"/>
    </location>
    <ligand>
        <name>NAD(+)</name>
        <dbReference type="ChEBI" id="CHEBI:57540"/>
    </ligand>
</feature>
<sequence length="357" mass="38125">MTHLWVRAESRPNEERVGITPEGVARLIAAGFSVTVEDSPRRIIPIDAYREAGAAIAPEGSWPAAPDDAVIFGLKELPADGTPLRHRHVMFGHAFKGQADGRVLLGRFAQGGGTLLDLEYLTDEDGRRLAAFGYWAGYAGAAVALMAWAAQQQGGVCGPLRTWPDREAMTTALRARLDGTGGPRPRALVIGAKGRVGRGAADLMVAMGLPVTRWDQEETAHGGPFPEVLMHDILINAILAQPGAPVFVPATATAPGRALTVIGDVACDPSSDYSPIRVNDRLTSWDAPVNRVAQDPPLDVVAIDNLPSLLPRESSVDYADQLLPVLLRLDDPQDPVWARAAALHRDHVAGIEPDRSA</sequence>
<feature type="binding site" evidence="13">
    <location>
        <position position="219"/>
    </location>
    <ligand>
        <name>NAD(+)</name>
        <dbReference type="ChEBI" id="CHEBI:57540"/>
    </ligand>
</feature>
<dbReference type="PANTHER" id="PTHR11133">
    <property type="entry name" value="SACCHAROPINE DEHYDROGENASE"/>
    <property type="match status" value="1"/>
</dbReference>
<dbReference type="GO" id="GO:0004754">
    <property type="term" value="F:saccharopine dehydrogenase (NAD+, L-lysine-forming) activity"/>
    <property type="evidence" value="ECO:0007669"/>
    <property type="project" value="UniProtKB-EC"/>
</dbReference>
<dbReference type="AlphaFoldDB" id="A0A418ZWC9"/>
<dbReference type="UniPathway" id="UPA00033">
    <property type="reaction ID" value="UER00034"/>
</dbReference>
<evidence type="ECO:0000313" key="16">
    <source>
        <dbReference type="EMBL" id="RJL04803.1"/>
    </source>
</evidence>
<dbReference type="SUPFAM" id="SSF51735">
    <property type="entry name" value="NAD(P)-binding Rossmann-fold domains"/>
    <property type="match status" value="1"/>
</dbReference>
<comment type="subunit">
    <text evidence="3">Monomer.</text>
</comment>
<feature type="binding site" evidence="13">
    <location>
        <begin position="194"/>
        <end position="195"/>
    </location>
    <ligand>
        <name>NAD(+)</name>
        <dbReference type="ChEBI" id="CHEBI:57540"/>
    </ligand>
</feature>
<feature type="domain" description="Alanine dehydrogenase/pyridine nucleotide transhydrogenase N-terminal" evidence="15">
    <location>
        <begin position="5"/>
        <end position="139"/>
    </location>
</feature>
<dbReference type="SUPFAM" id="SSF52283">
    <property type="entry name" value="Formate/glycerate dehydrogenase catalytic domain-like"/>
    <property type="match status" value="1"/>
</dbReference>
<evidence type="ECO:0000259" key="15">
    <source>
        <dbReference type="SMART" id="SM01003"/>
    </source>
</evidence>
<keyword evidence="6" id="KW-0028">Amino-acid biosynthesis</keyword>
<evidence type="ECO:0000256" key="1">
    <source>
        <dbReference type="ARBA" id="ARBA00004884"/>
    </source>
</evidence>
<keyword evidence="9" id="KW-1015">Disulfide bond</keyword>
<evidence type="ECO:0000256" key="5">
    <source>
        <dbReference type="ARBA" id="ARBA00021221"/>
    </source>
</evidence>
<dbReference type="InterPro" id="IPR007886">
    <property type="entry name" value="AlaDH/PNT_N"/>
</dbReference>
<keyword evidence="7" id="KW-0560">Oxidoreductase</keyword>
<evidence type="ECO:0000256" key="12">
    <source>
        <dbReference type="PIRSR" id="PIRSR018250-1"/>
    </source>
</evidence>
<accession>A0A418ZWC9</accession>
<evidence type="ECO:0000256" key="2">
    <source>
        <dbReference type="ARBA" id="ARBA00005689"/>
    </source>
</evidence>